<dbReference type="InterPro" id="IPR001352">
    <property type="entry name" value="RNase_HII/HIII"/>
</dbReference>
<feature type="binding site" evidence="14 15">
    <location>
        <position position="24"/>
    </location>
    <ligand>
        <name>a divalent metal cation</name>
        <dbReference type="ChEBI" id="CHEBI:60240"/>
    </ligand>
</feature>
<dbReference type="GeneID" id="54120074"/>
<evidence type="ECO:0000256" key="8">
    <source>
        <dbReference type="ARBA" id="ARBA00022490"/>
    </source>
</evidence>
<evidence type="ECO:0000256" key="3">
    <source>
        <dbReference type="ARBA" id="ARBA00004065"/>
    </source>
</evidence>
<proteinExistence type="inferred from homology"/>
<evidence type="ECO:0000256" key="2">
    <source>
        <dbReference type="ARBA" id="ARBA00001946"/>
    </source>
</evidence>
<comment type="cofactor">
    <cofactor evidence="14 15">
        <name>Mn(2+)</name>
        <dbReference type="ChEBI" id="CHEBI:29035"/>
    </cofactor>
    <cofactor evidence="14 15">
        <name>Mg(2+)</name>
        <dbReference type="ChEBI" id="CHEBI:18420"/>
    </cofactor>
    <text evidence="14 15">Manganese or magnesium. Binds 1 divalent metal ion per monomer in the absence of substrate. May bind a second metal ion after substrate binding.</text>
</comment>
<evidence type="ECO:0000256" key="5">
    <source>
        <dbReference type="ARBA" id="ARBA00007383"/>
    </source>
</evidence>
<dbReference type="STRING" id="322505.SAMN04487836_10230"/>
<keyword evidence="12 14" id="KW-0378">Hydrolase</keyword>
<reference evidence="19" key="1">
    <citation type="submission" date="2016-10" db="EMBL/GenBank/DDBJ databases">
        <authorList>
            <person name="Varghese N."/>
        </authorList>
    </citation>
    <scope>NUCLEOTIDE SEQUENCE [LARGE SCALE GENOMIC DNA]</scope>
    <source>
        <strain evidence="19">DSM 20406</strain>
    </source>
</reference>
<evidence type="ECO:0000256" key="6">
    <source>
        <dbReference type="ARBA" id="ARBA00012180"/>
    </source>
</evidence>
<evidence type="ECO:0000313" key="19">
    <source>
        <dbReference type="Proteomes" id="UP000183028"/>
    </source>
</evidence>
<keyword evidence="8 14" id="KW-0963">Cytoplasm</keyword>
<dbReference type="InterPro" id="IPR024567">
    <property type="entry name" value="RNase_HII/HIII_dom"/>
</dbReference>
<evidence type="ECO:0000256" key="9">
    <source>
        <dbReference type="ARBA" id="ARBA00022722"/>
    </source>
</evidence>
<dbReference type="InterPro" id="IPR036397">
    <property type="entry name" value="RNaseH_sf"/>
</dbReference>
<dbReference type="NCBIfam" id="NF000595">
    <property type="entry name" value="PRK00015.1-3"/>
    <property type="match status" value="1"/>
</dbReference>
<feature type="binding site" evidence="14 15">
    <location>
        <position position="23"/>
    </location>
    <ligand>
        <name>a divalent metal cation</name>
        <dbReference type="ChEBI" id="CHEBI:60240"/>
    </ligand>
</feature>
<dbReference type="NCBIfam" id="NF000594">
    <property type="entry name" value="PRK00015.1-1"/>
    <property type="match status" value="1"/>
</dbReference>
<dbReference type="PANTHER" id="PTHR10954">
    <property type="entry name" value="RIBONUCLEASE H2 SUBUNIT A"/>
    <property type="match status" value="1"/>
</dbReference>
<feature type="binding site" evidence="14 15">
    <location>
        <position position="115"/>
    </location>
    <ligand>
        <name>a divalent metal cation</name>
        <dbReference type="ChEBI" id="CHEBI:60240"/>
    </ligand>
</feature>
<evidence type="ECO:0000256" key="13">
    <source>
        <dbReference type="ARBA" id="ARBA00023211"/>
    </source>
</evidence>
<dbReference type="GO" id="GO:0003723">
    <property type="term" value="F:RNA binding"/>
    <property type="evidence" value="ECO:0007669"/>
    <property type="project" value="UniProtKB-UniRule"/>
</dbReference>
<dbReference type="PROSITE" id="PS51975">
    <property type="entry name" value="RNASE_H_2"/>
    <property type="match status" value="1"/>
</dbReference>
<dbReference type="Gene3D" id="3.30.420.10">
    <property type="entry name" value="Ribonuclease H-like superfamily/Ribonuclease H"/>
    <property type="match status" value="1"/>
</dbReference>
<dbReference type="GO" id="GO:0030145">
    <property type="term" value="F:manganese ion binding"/>
    <property type="evidence" value="ECO:0007669"/>
    <property type="project" value="UniProtKB-UniRule"/>
</dbReference>
<protein>
    <recommendedName>
        <fullName evidence="7 14">Ribonuclease HII</fullName>
        <shortName evidence="14">RNase HII</shortName>
        <ecNumber evidence="6 14">3.1.26.4</ecNumber>
    </recommendedName>
</protein>
<dbReference type="InterPro" id="IPR022898">
    <property type="entry name" value="RNase_HII"/>
</dbReference>
<evidence type="ECO:0000256" key="15">
    <source>
        <dbReference type="PROSITE-ProRule" id="PRU01319"/>
    </source>
</evidence>
<evidence type="ECO:0000256" key="10">
    <source>
        <dbReference type="ARBA" id="ARBA00022723"/>
    </source>
</evidence>
<organism evidence="18 19">
    <name type="scientific">Sharpea azabuensis</name>
    <dbReference type="NCBI Taxonomy" id="322505"/>
    <lineage>
        <taxon>Bacteria</taxon>
        <taxon>Bacillati</taxon>
        <taxon>Bacillota</taxon>
        <taxon>Erysipelotrichia</taxon>
        <taxon>Erysipelotrichales</taxon>
        <taxon>Coprobacillaceae</taxon>
        <taxon>Sharpea</taxon>
    </lineage>
</organism>
<comment type="cofactor">
    <cofactor evidence="2">
        <name>Mg(2+)</name>
        <dbReference type="ChEBI" id="CHEBI:18420"/>
    </cofactor>
</comment>
<evidence type="ECO:0000313" key="18">
    <source>
        <dbReference type="EMBL" id="SEI44530.1"/>
    </source>
</evidence>
<dbReference type="eggNOG" id="COG0164">
    <property type="taxonomic scope" value="Bacteria"/>
</dbReference>
<dbReference type="GO" id="GO:0006298">
    <property type="term" value="P:mismatch repair"/>
    <property type="evidence" value="ECO:0007669"/>
    <property type="project" value="TreeGrafter"/>
</dbReference>
<evidence type="ECO:0000256" key="1">
    <source>
        <dbReference type="ARBA" id="ARBA00000077"/>
    </source>
</evidence>
<evidence type="ECO:0000259" key="17">
    <source>
        <dbReference type="PROSITE" id="PS51975"/>
    </source>
</evidence>
<keyword evidence="13 14" id="KW-0464">Manganese</keyword>
<keyword evidence="9 14" id="KW-0540">Nuclease</keyword>
<evidence type="ECO:0000256" key="4">
    <source>
        <dbReference type="ARBA" id="ARBA00004496"/>
    </source>
</evidence>
<dbReference type="GO" id="GO:0004523">
    <property type="term" value="F:RNA-DNA hybrid ribonuclease activity"/>
    <property type="evidence" value="ECO:0007669"/>
    <property type="project" value="UniProtKB-UniRule"/>
</dbReference>
<keyword evidence="19" id="KW-1185">Reference proteome</keyword>
<dbReference type="PANTHER" id="PTHR10954:SF18">
    <property type="entry name" value="RIBONUCLEASE HII"/>
    <property type="match status" value="1"/>
</dbReference>
<evidence type="ECO:0000256" key="7">
    <source>
        <dbReference type="ARBA" id="ARBA00019179"/>
    </source>
</evidence>
<dbReference type="FunFam" id="3.30.420.10:FF:000006">
    <property type="entry name" value="Ribonuclease HII"/>
    <property type="match status" value="1"/>
</dbReference>
<dbReference type="HAMAP" id="MF_00052_B">
    <property type="entry name" value="RNase_HII_B"/>
    <property type="match status" value="1"/>
</dbReference>
<comment type="similarity">
    <text evidence="5 14 16">Belongs to the RNase HII family.</text>
</comment>
<dbReference type="OrthoDB" id="9803420at2"/>
<dbReference type="GO" id="GO:0005737">
    <property type="term" value="C:cytoplasm"/>
    <property type="evidence" value="ECO:0007669"/>
    <property type="project" value="UniProtKB-SubCell"/>
</dbReference>
<evidence type="ECO:0000256" key="14">
    <source>
        <dbReference type="HAMAP-Rule" id="MF_00052"/>
    </source>
</evidence>
<dbReference type="EC" id="3.1.26.4" evidence="6 14"/>
<evidence type="ECO:0000256" key="11">
    <source>
        <dbReference type="ARBA" id="ARBA00022759"/>
    </source>
</evidence>
<sequence length="211" mass="23860">MCERLQFENEAYMKGYHTIIGLDEAGRGPMAGPLVVGGVIFPKDFYDERINDSKKLSEKKRELLYDFIVENALAFDIEIISVEEVDELNVYEASRTGMRRIIDRISVKPDFALTDAMPLGEGAIDHLSIIKGDAKSMSIGGASILAKVTRDRIMKEYGKLYPGYGFEKNKGYVTKAHKEALEKYGVCPIHRRSFKPVRDVLNKQLSIFDDE</sequence>
<dbReference type="GO" id="GO:0032299">
    <property type="term" value="C:ribonuclease H2 complex"/>
    <property type="evidence" value="ECO:0007669"/>
    <property type="project" value="TreeGrafter"/>
</dbReference>
<keyword evidence="10 14" id="KW-0479">Metal-binding</keyword>
<evidence type="ECO:0000256" key="16">
    <source>
        <dbReference type="RuleBase" id="RU003515"/>
    </source>
</evidence>
<name>A0A1H6QYF7_9FIRM</name>
<dbReference type="SUPFAM" id="SSF53098">
    <property type="entry name" value="Ribonuclease H-like"/>
    <property type="match status" value="1"/>
</dbReference>
<comment type="subcellular location">
    <subcellularLocation>
        <location evidence="4 14">Cytoplasm</location>
    </subcellularLocation>
</comment>
<dbReference type="EMBL" id="FNYK01000004">
    <property type="protein sequence ID" value="SEI44530.1"/>
    <property type="molecule type" value="Genomic_DNA"/>
</dbReference>
<dbReference type="Pfam" id="PF01351">
    <property type="entry name" value="RNase_HII"/>
    <property type="match status" value="1"/>
</dbReference>
<accession>A0A1H6QYF7</accession>
<keyword evidence="11 14" id="KW-0255">Endonuclease</keyword>
<evidence type="ECO:0000256" key="12">
    <source>
        <dbReference type="ARBA" id="ARBA00022801"/>
    </source>
</evidence>
<dbReference type="Proteomes" id="UP000183028">
    <property type="component" value="Unassembled WGS sequence"/>
</dbReference>
<feature type="domain" description="RNase H type-2" evidence="17">
    <location>
        <begin position="17"/>
        <end position="206"/>
    </location>
</feature>
<dbReference type="RefSeq" id="WP_051646873.1">
    <property type="nucleotide sequence ID" value="NZ_CACVTN010000062.1"/>
</dbReference>
<dbReference type="AlphaFoldDB" id="A0A1H6QYF7"/>
<gene>
    <name evidence="14" type="primary">rnhB</name>
    <name evidence="18" type="ORF">SAMN04487834_100443</name>
</gene>
<comment type="catalytic activity">
    <reaction evidence="1 14 15 16">
        <text>Endonucleolytic cleavage to 5'-phosphomonoester.</text>
        <dbReference type="EC" id="3.1.26.4"/>
    </reaction>
</comment>
<comment type="function">
    <text evidence="3 14 16">Endonuclease that specifically degrades the RNA of RNA-DNA hybrids.</text>
</comment>
<dbReference type="CDD" id="cd07182">
    <property type="entry name" value="RNase_HII_bacteria_HII_like"/>
    <property type="match status" value="1"/>
</dbReference>
<dbReference type="InterPro" id="IPR012337">
    <property type="entry name" value="RNaseH-like_sf"/>
</dbReference>
<dbReference type="GO" id="GO:0043137">
    <property type="term" value="P:DNA replication, removal of RNA primer"/>
    <property type="evidence" value="ECO:0007669"/>
    <property type="project" value="TreeGrafter"/>
</dbReference>